<comment type="subcellular location">
    <subcellularLocation>
        <location evidence="1">Cell membrane</location>
        <topology evidence="1">Multi-pass membrane protein</topology>
    </subcellularLocation>
</comment>
<dbReference type="FunFam" id="3.40.50.2300:FF:000475">
    <property type="entry name" value="Olfactory receptor C family, g2"/>
    <property type="match status" value="1"/>
</dbReference>
<keyword evidence="5" id="KW-1133">Transmembrane helix</keyword>
<dbReference type="AlphaFoldDB" id="A0A401PBF8"/>
<dbReference type="InterPro" id="IPR038550">
    <property type="entry name" value="GPCR_3_9-Cys_sf"/>
</dbReference>
<keyword evidence="2" id="KW-1003">Cell membrane</keyword>
<comment type="caution">
    <text evidence="13">The sequence shown here is derived from an EMBL/GenBank/DDBJ whole genome shotgun (WGS) entry which is preliminary data.</text>
</comment>
<accession>A0A401PBF8</accession>
<sequence length="521" mass="58076">MPFNLRAFRWVQLMIFAIEEINNDPSLLPNITLGYKIYDSCATPALALRAALTILNGQEENVTLSRCNGGSPVHALIADAGSTQSITIARTAGLFGIPMISYFSSCICLSNKKEFPTFFRTIPSDYFQVAAFVQLVKHFGWTWLAAFGSDDDYGHLGISAFVEEVTKIGACVAFAEYLPKFNDKGKILHQVELIKKTKVKVILVFAPEIELNFLVEELVRQNVTGLQWLASEAWSTAALLSTAANSEIMGGTLGLAIRRADIPGIKQFLVRLHPSNYPGNEYIKQLWEAVFHCTWTSHNDTENARLGPLKHVCTGQEDLKVAQNAFTDETQLRVSYNTYRAVYAVAHSIHNMLQCQNGQGPFVNETCPDISKLKPWQVLHYLKKVKFTTAFGDEVRFDVNGDPRATYDLLNWQRVPNGNMKYIKVGQYDASVGTDNQLVIEKEGIVWSGGQKMVIEAKCSESCLPGTRKGARTGEPICCYDCLPCAEGEISNQTALHNNAIPLNLNFENKNFYEISVQMKE</sequence>
<protein>
    <recommendedName>
        <fullName evidence="15">Receptor ligand binding region domain-containing protein</fullName>
    </recommendedName>
</protein>
<evidence type="ECO:0000256" key="9">
    <source>
        <dbReference type="ARBA" id="ARBA00023180"/>
    </source>
</evidence>
<evidence type="ECO:0000256" key="10">
    <source>
        <dbReference type="ARBA" id="ARBA00023224"/>
    </source>
</evidence>
<dbReference type="Pfam" id="PF07562">
    <property type="entry name" value="NCD3G"/>
    <property type="match status" value="1"/>
</dbReference>
<evidence type="ECO:0000256" key="1">
    <source>
        <dbReference type="ARBA" id="ARBA00004651"/>
    </source>
</evidence>
<name>A0A401PBF8_SCYTO</name>
<dbReference type="Gene3D" id="2.10.50.30">
    <property type="entry name" value="GPCR, family 3, nine cysteines domain"/>
    <property type="match status" value="1"/>
</dbReference>
<dbReference type="SUPFAM" id="SSF53822">
    <property type="entry name" value="Periplasmic binding protein-like I"/>
    <property type="match status" value="1"/>
</dbReference>
<dbReference type="STRING" id="75743.A0A401PBF8"/>
<evidence type="ECO:0000259" key="11">
    <source>
        <dbReference type="Pfam" id="PF01094"/>
    </source>
</evidence>
<keyword evidence="9" id="KW-0325">Glycoprotein</keyword>
<keyword evidence="8" id="KW-0675">Receptor</keyword>
<feature type="domain" description="GPCR family 3 nine cysteines" evidence="12">
    <location>
        <begin position="456"/>
        <end position="494"/>
    </location>
</feature>
<dbReference type="Proteomes" id="UP000288216">
    <property type="component" value="Unassembled WGS sequence"/>
</dbReference>
<dbReference type="InterPro" id="IPR000337">
    <property type="entry name" value="GPCR_3"/>
</dbReference>
<dbReference type="PANTHER" id="PTHR24061">
    <property type="entry name" value="CALCIUM-SENSING RECEPTOR-RELATED"/>
    <property type="match status" value="1"/>
</dbReference>
<dbReference type="InterPro" id="IPR028082">
    <property type="entry name" value="Peripla_BP_I"/>
</dbReference>
<keyword evidence="10" id="KW-0807">Transducer</keyword>
<evidence type="ECO:0000256" key="3">
    <source>
        <dbReference type="ARBA" id="ARBA00022692"/>
    </source>
</evidence>
<dbReference type="PRINTS" id="PR00248">
    <property type="entry name" value="GPCRMGR"/>
</dbReference>
<dbReference type="PANTHER" id="PTHR24061:SF528">
    <property type="entry name" value="C-FAMILY ODORANT RECEPTOR OLFCD2-RELATED"/>
    <property type="match status" value="1"/>
</dbReference>
<dbReference type="InterPro" id="IPR011500">
    <property type="entry name" value="GPCR_3_9-Cys_dom"/>
</dbReference>
<dbReference type="OMA" id="KECRPGQ"/>
<keyword evidence="4" id="KW-0732">Signal</keyword>
<evidence type="ECO:0000313" key="13">
    <source>
        <dbReference type="EMBL" id="GCB70454.1"/>
    </source>
</evidence>
<evidence type="ECO:0000313" key="14">
    <source>
        <dbReference type="Proteomes" id="UP000288216"/>
    </source>
</evidence>
<feature type="domain" description="Receptor ligand binding region" evidence="11">
    <location>
        <begin position="14"/>
        <end position="414"/>
    </location>
</feature>
<evidence type="ECO:0000256" key="2">
    <source>
        <dbReference type="ARBA" id="ARBA00022475"/>
    </source>
</evidence>
<dbReference type="Pfam" id="PF01094">
    <property type="entry name" value="ANF_receptor"/>
    <property type="match status" value="1"/>
</dbReference>
<evidence type="ECO:0000256" key="4">
    <source>
        <dbReference type="ARBA" id="ARBA00022729"/>
    </source>
</evidence>
<keyword evidence="3" id="KW-0812">Transmembrane</keyword>
<evidence type="ECO:0000259" key="12">
    <source>
        <dbReference type="Pfam" id="PF07562"/>
    </source>
</evidence>
<reference evidence="13 14" key="1">
    <citation type="journal article" date="2018" name="Nat. Ecol. Evol.">
        <title>Shark genomes provide insights into elasmobranch evolution and the origin of vertebrates.</title>
        <authorList>
            <person name="Hara Y"/>
            <person name="Yamaguchi K"/>
            <person name="Onimaru K"/>
            <person name="Kadota M"/>
            <person name="Koyanagi M"/>
            <person name="Keeley SD"/>
            <person name="Tatsumi K"/>
            <person name="Tanaka K"/>
            <person name="Motone F"/>
            <person name="Kageyama Y"/>
            <person name="Nozu R"/>
            <person name="Adachi N"/>
            <person name="Nishimura O"/>
            <person name="Nakagawa R"/>
            <person name="Tanegashima C"/>
            <person name="Kiyatake I"/>
            <person name="Matsumoto R"/>
            <person name="Murakumo K"/>
            <person name="Nishida K"/>
            <person name="Terakita A"/>
            <person name="Kuratani S"/>
            <person name="Sato K"/>
            <person name="Hyodo S Kuraku.S."/>
        </authorList>
    </citation>
    <scope>NUCLEOTIDE SEQUENCE [LARGE SCALE GENOMIC DNA]</scope>
</reference>
<gene>
    <name evidence="13" type="ORF">scyTo_0005680</name>
</gene>
<evidence type="ECO:0000256" key="5">
    <source>
        <dbReference type="ARBA" id="ARBA00022989"/>
    </source>
</evidence>
<dbReference type="InterPro" id="IPR001828">
    <property type="entry name" value="ANF_lig-bd_rcpt"/>
</dbReference>
<dbReference type="Gene3D" id="3.40.50.2300">
    <property type="match status" value="2"/>
</dbReference>
<evidence type="ECO:0008006" key="15">
    <source>
        <dbReference type="Google" id="ProtNLM"/>
    </source>
</evidence>
<evidence type="ECO:0000256" key="6">
    <source>
        <dbReference type="ARBA" id="ARBA00023040"/>
    </source>
</evidence>
<dbReference type="OrthoDB" id="5984008at2759"/>
<organism evidence="13 14">
    <name type="scientific">Scyliorhinus torazame</name>
    <name type="common">Cloudy catshark</name>
    <name type="synonym">Catulus torazame</name>
    <dbReference type="NCBI Taxonomy" id="75743"/>
    <lineage>
        <taxon>Eukaryota</taxon>
        <taxon>Metazoa</taxon>
        <taxon>Chordata</taxon>
        <taxon>Craniata</taxon>
        <taxon>Vertebrata</taxon>
        <taxon>Chondrichthyes</taxon>
        <taxon>Elasmobranchii</taxon>
        <taxon>Galeomorphii</taxon>
        <taxon>Galeoidea</taxon>
        <taxon>Carcharhiniformes</taxon>
        <taxon>Scyliorhinidae</taxon>
        <taxon>Scyliorhinus</taxon>
    </lineage>
</organism>
<keyword evidence="6" id="KW-0297">G-protein coupled receptor</keyword>
<dbReference type="EMBL" id="BFAA01001808">
    <property type="protein sequence ID" value="GCB70454.1"/>
    <property type="molecule type" value="Genomic_DNA"/>
</dbReference>
<evidence type="ECO:0000256" key="7">
    <source>
        <dbReference type="ARBA" id="ARBA00023136"/>
    </source>
</evidence>
<proteinExistence type="predicted"/>
<dbReference type="InterPro" id="IPR000068">
    <property type="entry name" value="GPCR_3_Ca_sens_rcpt-rel"/>
</dbReference>
<keyword evidence="7" id="KW-0472">Membrane</keyword>
<dbReference type="GO" id="GO:0005886">
    <property type="term" value="C:plasma membrane"/>
    <property type="evidence" value="ECO:0007669"/>
    <property type="project" value="UniProtKB-SubCell"/>
</dbReference>
<dbReference type="FunFam" id="3.40.50.2300:FF:000016">
    <property type="entry name" value="Taste 1 receptor member 2"/>
    <property type="match status" value="1"/>
</dbReference>
<keyword evidence="14" id="KW-1185">Reference proteome</keyword>
<dbReference type="PRINTS" id="PR00592">
    <property type="entry name" value="CASENSINGR"/>
</dbReference>
<dbReference type="CDD" id="cd06364">
    <property type="entry name" value="PBP1_CaSR"/>
    <property type="match status" value="1"/>
</dbReference>
<dbReference type="GO" id="GO:0004930">
    <property type="term" value="F:G protein-coupled receptor activity"/>
    <property type="evidence" value="ECO:0007669"/>
    <property type="project" value="UniProtKB-KW"/>
</dbReference>
<evidence type="ECO:0000256" key="8">
    <source>
        <dbReference type="ARBA" id="ARBA00023170"/>
    </source>
</evidence>